<gene>
    <name evidence="2" type="ORF">GCM10008942_38170</name>
</gene>
<keyword evidence="3" id="KW-1185">Reference proteome</keyword>
<proteinExistence type="predicted"/>
<dbReference type="Proteomes" id="UP001499951">
    <property type="component" value="Unassembled WGS sequence"/>
</dbReference>
<sequence>MQKVVRHGETRLITDAVEADVKHVKSALGTKDKRIVNGKFVEAAVDTGCFQDQLIEFVWRAKWRKSVSRLTSRATNQTGGSASGDEPAAR</sequence>
<feature type="region of interest" description="Disordered" evidence="1">
    <location>
        <begin position="69"/>
        <end position="90"/>
    </location>
</feature>
<dbReference type="EMBL" id="BAAADD010000012">
    <property type="protein sequence ID" value="GAA0585614.1"/>
    <property type="molecule type" value="Genomic_DNA"/>
</dbReference>
<feature type="compositionally biased region" description="Polar residues" evidence="1">
    <location>
        <begin position="69"/>
        <end position="80"/>
    </location>
</feature>
<name>A0ABP3Q8Y6_9PROT</name>
<comment type="caution">
    <text evidence="2">The sequence shown here is derived from an EMBL/GenBank/DDBJ whole genome shotgun (WGS) entry which is preliminary data.</text>
</comment>
<organism evidence="2 3">
    <name type="scientific">Rhizomicrobium electricum</name>
    <dbReference type="NCBI Taxonomy" id="480070"/>
    <lineage>
        <taxon>Bacteria</taxon>
        <taxon>Pseudomonadati</taxon>
        <taxon>Pseudomonadota</taxon>
        <taxon>Alphaproteobacteria</taxon>
        <taxon>Micropepsales</taxon>
        <taxon>Micropepsaceae</taxon>
        <taxon>Rhizomicrobium</taxon>
    </lineage>
</organism>
<evidence type="ECO:0000313" key="2">
    <source>
        <dbReference type="EMBL" id="GAA0585614.1"/>
    </source>
</evidence>
<accession>A0ABP3Q8Y6</accession>
<evidence type="ECO:0000313" key="3">
    <source>
        <dbReference type="Proteomes" id="UP001499951"/>
    </source>
</evidence>
<evidence type="ECO:0000256" key="1">
    <source>
        <dbReference type="SAM" id="MobiDB-lite"/>
    </source>
</evidence>
<reference evidence="3" key="1">
    <citation type="journal article" date="2019" name="Int. J. Syst. Evol. Microbiol.">
        <title>The Global Catalogue of Microorganisms (GCM) 10K type strain sequencing project: providing services to taxonomists for standard genome sequencing and annotation.</title>
        <authorList>
            <consortium name="The Broad Institute Genomics Platform"/>
            <consortium name="The Broad Institute Genome Sequencing Center for Infectious Disease"/>
            <person name="Wu L."/>
            <person name="Ma J."/>
        </authorList>
    </citation>
    <scope>NUCLEOTIDE SEQUENCE [LARGE SCALE GENOMIC DNA]</scope>
    <source>
        <strain evidence="3">JCM 15089</strain>
    </source>
</reference>
<protein>
    <submittedName>
        <fullName evidence="2">Uncharacterized protein</fullName>
    </submittedName>
</protein>